<proteinExistence type="predicted"/>
<reference evidence="1 2" key="1">
    <citation type="journal article" date="2016" name="Nat. Commun.">
        <title>Thousands of microbial genomes shed light on interconnected biogeochemical processes in an aquifer system.</title>
        <authorList>
            <person name="Anantharaman K."/>
            <person name="Brown C.T."/>
            <person name="Hug L.A."/>
            <person name="Sharon I."/>
            <person name="Castelle C.J."/>
            <person name="Probst A.J."/>
            <person name="Thomas B.C."/>
            <person name="Singh A."/>
            <person name="Wilkins M.J."/>
            <person name="Karaoz U."/>
            <person name="Brodie E.L."/>
            <person name="Williams K.H."/>
            <person name="Hubbard S.S."/>
            <person name="Banfield J.F."/>
        </authorList>
    </citation>
    <scope>NUCLEOTIDE SEQUENCE [LARGE SCALE GENOMIC DNA]</scope>
</reference>
<sequence length="204" mass="22275">MHISWLGQTCVKLQTKNLDKDITVLIDAYKPKKGEFPRNFSPDVALFSHGLEDTATVSQDTFTVSSLGEMEVKNLMIYAIPGLGEGVIYKLNAEGLNIVHLGQLKEAPATGLLEKIMSPDILFIPVGGGPNYMDAKSAAALVNTLEPRLIIPMAYHCDTDPDAAPITAFIKEAGLKAETGEKKIIIKKKDLPQEETKLIVLEKE</sequence>
<dbReference type="Proteomes" id="UP000176634">
    <property type="component" value="Unassembled WGS sequence"/>
</dbReference>
<dbReference type="PANTHER" id="PTHR39189">
    <property type="entry name" value="UPF0173 METAL-DEPENDENT HYDROLASE YTKL"/>
    <property type="match status" value="1"/>
</dbReference>
<dbReference type="PANTHER" id="PTHR39189:SF1">
    <property type="entry name" value="UPF0173 METAL-DEPENDENT HYDROLASE YTKL"/>
    <property type="match status" value="1"/>
</dbReference>
<dbReference type="Pfam" id="PF13483">
    <property type="entry name" value="Lactamase_B_3"/>
    <property type="match status" value="1"/>
</dbReference>
<dbReference type="Gene3D" id="3.60.15.10">
    <property type="entry name" value="Ribonuclease Z/Hydroxyacylglutathione hydrolase-like"/>
    <property type="match status" value="1"/>
</dbReference>
<gene>
    <name evidence="1" type="ORF">A2563_03570</name>
</gene>
<dbReference type="SUPFAM" id="SSF56281">
    <property type="entry name" value="Metallo-hydrolase/oxidoreductase"/>
    <property type="match status" value="1"/>
</dbReference>
<dbReference type="STRING" id="1798705.A2563_03570"/>
<accession>A0A1F6P9U3</accession>
<evidence type="ECO:0008006" key="3">
    <source>
        <dbReference type="Google" id="ProtNLM"/>
    </source>
</evidence>
<dbReference type="InterPro" id="IPR036866">
    <property type="entry name" value="RibonucZ/Hydroxyglut_hydro"/>
</dbReference>
<protein>
    <recommendedName>
        <fullName evidence="3">Zn-dependent hydrolase</fullName>
    </recommendedName>
</protein>
<dbReference type="AlphaFoldDB" id="A0A1F6P9U3"/>
<comment type="caution">
    <text evidence="1">The sequence shown here is derived from an EMBL/GenBank/DDBJ whole genome shotgun (WGS) entry which is preliminary data.</text>
</comment>
<organism evidence="1 2">
    <name type="scientific">Candidatus Magasanikbacteria bacterium RIFOXYD1_FULL_40_23</name>
    <dbReference type="NCBI Taxonomy" id="1798705"/>
    <lineage>
        <taxon>Bacteria</taxon>
        <taxon>Candidatus Magasanikiibacteriota</taxon>
    </lineage>
</organism>
<evidence type="ECO:0000313" key="1">
    <source>
        <dbReference type="EMBL" id="OGH92723.1"/>
    </source>
</evidence>
<name>A0A1F6P9U3_9BACT</name>
<dbReference type="EMBL" id="MFRA01000005">
    <property type="protein sequence ID" value="OGH92723.1"/>
    <property type="molecule type" value="Genomic_DNA"/>
</dbReference>
<evidence type="ECO:0000313" key="2">
    <source>
        <dbReference type="Proteomes" id="UP000176634"/>
    </source>
</evidence>